<dbReference type="OrthoDB" id="3799886at2759"/>
<evidence type="ECO:0000256" key="1">
    <source>
        <dbReference type="SAM" id="MobiDB-lite"/>
    </source>
</evidence>
<proteinExistence type="predicted"/>
<name>A0A6A6EUK0_9PEZI</name>
<evidence type="ECO:0000313" key="3">
    <source>
        <dbReference type="EMBL" id="KAF2195807.1"/>
    </source>
</evidence>
<organism evidence="3 4">
    <name type="scientific">Zopfia rhizophila CBS 207.26</name>
    <dbReference type="NCBI Taxonomy" id="1314779"/>
    <lineage>
        <taxon>Eukaryota</taxon>
        <taxon>Fungi</taxon>
        <taxon>Dikarya</taxon>
        <taxon>Ascomycota</taxon>
        <taxon>Pezizomycotina</taxon>
        <taxon>Dothideomycetes</taxon>
        <taxon>Dothideomycetes incertae sedis</taxon>
        <taxon>Zopfiaceae</taxon>
        <taxon>Zopfia</taxon>
    </lineage>
</organism>
<evidence type="ECO:0000256" key="2">
    <source>
        <dbReference type="SAM" id="SignalP"/>
    </source>
</evidence>
<dbReference type="Proteomes" id="UP000800200">
    <property type="component" value="Unassembled WGS sequence"/>
</dbReference>
<evidence type="ECO:0000313" key="4">
    <source>
        <dbReference type="Proteomes" id="UP000800200"/>
    </source>
</evidence>
<sequence length="108" mass="11183">MKFAAVTLLLATLALANPAPAAQPEVAVAQPETRAEFDAALAARNAAPEVEAPKFEQRAPEPKKKPKSGGDSSSNDTEEGAAGMMSPSRVLELGALGLGIMEVVRLWG</sequence>
<feature type="compositionally biased region" description="Basic and acidic residues" evidence="1">
    <location>
        <begin position="51"/>
        <end position="63"/>
    </location>
</feature>
<keyword evidence="2" id="KW-0732">Signal</keyword>
<reference evidence="3" key="1">
    <citation type="journal article" date="2020" name="Stud. Mycol.">
        <title>101 Dothideomycetes genomes: a test case for predicting lifestyles and emergence of pathogens.</title>
        <authorList>
            <person name="Haridas S."/>
            <person name="Albert R."/>
            <person name="Binder M."/>
            <person name="Bloem J."/>
            <person name="Labutti K."/>
            <person name="Salamov A."/>
            <person name="Andreopoulos B."/>
            <person name="Baker S."/>
            <person name="Barry K."/>
            <person name="Bills G."/>
            <person name="Bluhm B."/>
            <person name="Cannon C."/>
            <person name="Castanera R."/>
            <person name="Culley D."/>
            <person name="Daum C."/>
            <person name="Ezra D."/>
            <person name="Gonzalez J."/>
            <person name="Henrissat B."/>
            <person name="Kuo A."/>
            <person name="Liang C."/>
            <person name="Lipzen A."/>
            <person name="Lutzoni F."/>
            <person name="Magnuson J."/>
            <person name="Mondo S."/>
            <person name="Nolan M."/>
            <person name="Ohm R."/>
            <person name="Pangilinan J."/>
            <person name="Park H.-J."/>
            <person name="Ramirez L."/>
            <person name="Alfaro M."/>
            <person name="Sun H."/>
            <person name="Tritt A."/>
            <person name="Yoshinaga Y."/>
            <person name="Zwiers L.-H."/>
            <person name="Turgeon B."/>
            <person name="Goodwin S."/>
            <person name="Spatafora J."/>
            <person name="Crous P."/>
            <person name="Grigoriev I."/>
        </authorList>
    </citation>
    <scope>NUCLEOTIDE SEQUENCE</scope>
    <source>
        <strain evidence="3">CBS 207.26</strain>
    </source>
</reference>
<feature type="signal peptide" evidence="2">
    <location>
        <begin position="1"/>
        <end position="16"/>
    </location>
</feature>
<dbReference type="EMBL" id="ML994610">
    <property type="protein sequence ID" value="KAF2195807.1"/>
    <property type="molecule type" value="Genomic_DNA"/>
</dbReference>
<dbReference type="AlphaFoldDB" id="A0A6A6EUK0"/>
<keyword evidence="4" id="KW-1185">Reference proteome</keyword>
<gene>
    <name evidence="3" type="ORF">K469DRAFT_682061</name>
</gene>
<protein>
    <submittedName>
        <fullName evidence="3">Uncharacterized protein</fullName>
    </submittedName>
</protein>
<accession>A0A6A6EUK0</accession>
<feature type="region of interest" description="Disordered" evidence="1">
    <location>
        <begin position="41"/>
        <end position="86"/>
    </location>
</feature>
<feature type="chain" id="PRO_5025505116" evidence="2">
    <location>
        <begin position="17"/>
        <end position="108"/>
    </location>
</feature>